<reference evidence="2" key="1">
    <citation type="journal article" date="2014" name="Front. Microbiol.">
        <title>High frequency of phylogenetically diverse reductive dehalogenase-homologous genes in deep subseafloor sedimentary metagenomes.</title>
        <authorList>
            <person name="Kawai M."/>
            <person name="Futagami T."/>
            <person name="Toyoda A."/>
            <person name="Takaki Y."/>
            <person name="Nishi S."/>
            <person name="Hori S."/>
            <person name="Arai W."/>
            <person name="Tsubouchi T."/>
            <person name="Morono Y."/>
            <person name="Uchiyama I."/>
            <person name="Ito T."/>
            <person name="Fujiyama A."/>
            <person name="Inagaki F."/>
            <person name="Takami H."/>
        </authorList>
    </citation>
    <scope>NUCLEOTIDE SEQUENCE</scope>
    <source>
        <strain evidence="2">Expedition CK06-06</strain>
    </source>
</reference>
<accession>X0YKM6</accession>
<feature type="non-terminal residue" evidence="2">
    <location>
        <position position="156"/>
    </location>
</feature>
<evidence type="ECO:0008006" key="3">
    <source>
        <dbReference type="Google" id="ProtNLM"/>
    </source>
</evidence>
<dbReference type="AlphaFoldDB" id="X0YKM6"/>
<feature type="transmembrane region" description="Helical" evidence="1">
    <location>
        <begin position="12"/>
        <end position="32"/>
    </location>
</feature>
<comment type="caution">
    <text evidence="2">The sequence shown here is derived from an EMBL/GenBank/DDBJ whole genome shotgun (WGS) entry which is preliminary data.</text>
</comment>
<protein>
    <recommendedName>
        <fullName evidence="3">GAF domain-containing protein</fullName>
    </recommendedName>
</protein>
<keyword evidence="1" id="KW-0472">Membrane</keyword>
<keyword evidence="1" id="KW-0812">Transmembrane</keyword>
<name>X0YKM6_9ZZZZ</name>
<sequence length="156" mass="17114">YVLVIGAVGLFFQQSSSLFVSLLATGLAALLVQPLRERLQQGVNRLMYGERDDPYAVLSGLDRRLEESLSPETTLPIVVETIAQALKLPYVAVELTAQDGYRPAASYGLSPTRVDQHIALPLVYQNERVGRLVFSPRSAGESFNPAEKELLADIAR</sequence>
<dbReference type="SUPFAM" id="SSF55781">
    <property type="entry name" value="GAF domain-like"/>
    <property type="match status" value="1"/>
</dbReference>
<dbReference type="EMBL" id="BARS01056984">
    <property type="protein sequence ID" value="GAG47577.1"/>
    <property type="molecule type" value="Genomic_DNA"/>
</dbReference>
<gene>
    <name evidence="2" type="ORF">S01H1_83729</name>
</gene>
<evidence type="ECO:0000256" key="1">
    <source>
        <dbReference type="SAM" id="Phobius"/>
    </source>
</evidence>
<keyword evidence="1" id="KW-1133">Transmembrane helix</keyword>
<evidence type="ECO:0000313" key="2">
    <source>
        <dbReference type="EMBL" id="GAG47577.1"/>
    </source>
</evidence>
<organism evidence="2">
    <name type="scientific">marine sediment metagenome</name>
    <dbReference type="NCBI Taxonomy" id="412755"/>
    <lineage>
        <taxon>unclassified sequences</taxon>
        <taxon>metagenomes</taxon>
        <taxon>ecological metagenomes</taxon>
    </lineage>
</organism>
<proteinExistence type="predicted"/>
<feature type="non-terminal residue" evidence="2">
    <location>
        <position position="1"/>
    </location>
</feature>